<gene>
    <name evidence="1" type="ORF">Aiant_59810</name>
</gene>
<dbReference type="Proteomes" id="UP000676967">
    <property type="component" value="Chromosome"/>
</dbReference>
<evidence type="ECO:0008006" key="3">
    <source>
        <dbReference type="Google" id="ProtNLM"/>
    </source>
</evidence>
<protein>
    <recommendedName>
        <fullName evidence="3">Portal protein</fullName>
    </recommendedName>
</protein>
<evidence type="ECO:0000313" key="1">
    <source>
        <dbReference type="EMBL" id="BCJ45324.1"/>
    </source>
</evidence>
<organism evidence="1 2">
    <name type="scientific">Actinoplanes ianthinogenes</name>
    <dbReference type="NCBI Taxonomy" id="122358"/>
    <lineage>
        <taxon>Bacteria</taxon>
        <taxon>Bacillati</taxon>
        <taxon>Actinomycetota</taxon>
        <taxon>Actinomycetes</taxon>
        <taxon>Micromonosporales</taxon>
        <taxon>Micromonosporaceae</taxon>
        <taxon>Actinoplanes</taxon>
    </lineage>
</organism>
<keyword evidence="2" id="KW-1185">Reference proteome</keyword>
<dbReference type="RefSeq" id="WP_189336321.1">
    <property type="nucleotide sequence ID" value="NZ_AP023356.1"/>
</dbReference>
<name>A0ABN6CK02_9ACTN</name>
<evidence type="ECO:0000313" key="2">
    <source>
        <dbReference type="Proteomes" id="UP000676967"/>
    </source>
</evidence>
<accession>A0ABN6CK02</accession>
<proteinExistence type="predicted"/>
<reference evidence="1 2" key="1">
    <citation type="submission" date="2020-08" db="EMBL/GenBank/DDBJ databases">
        <title>Whole genome shotgun sequence of Actinoplanes ianthinogenes NBRC 13996.</title>
        <authorList>
            <person name="Komaki H."/>
            <person name="Tamura T."/>
        </authorList>
    </citation>
    <scope>NUCLEOTIDE SEQUENCE [LARGE SCALE GENOMIC DNA]</scope>
    <source>
        <strain evidence="1 2">NBRC 13996</strain>
    </source>
</reference>
<dbReference type="EMBL" id="AP023356">
    <property type="protein sequence ID" value="BCJ45324.1"/>
    <property type="molecule type" value="Genomic_DNA"/>
</dbReference>
<sequence length="478" mass="51731">MKPWLVPARRATEAIADQVVSSGGALGAYGRDPIDGDTGWKRVGTGTRDVPYWTREKARTYSVTAYRSNPMATAVIDTYTAFCVGDSGVKWQATNPQVAEVVREFWDDPANRLGEIQEISLRSQLLMGEKLYEMLVGQSSGVVRFAPIDPTHIKDVRLRAGNPLWPSQVVLPGAEDDRRLAIVQVDDETGLRSGEAMFWAPWRTLDTDIRGMPFMTPILDWLDSYDTVLSNLIDRTALARYMVWDVEVKGSQTEVDAFIEGRGGLHVPPSGSVEVHNDAVTWKPQTVSTGAMEDAAANRSVLTNIASGAGLAKTWLAEPEDANRATSLTMAEPVRRRVGGIQKTWLAQQTELVRFAVDRAVAAGRLPAKVEATDPRTGEVTQIPASQAVIVTGPEIAASDSQLTAQVLLNLSTGLEKLQQIGALSPEAAATAARKAWEDYVGVPYTAELDSPAANPDDLAAAVEEANQRNLRVVGGKA</sequence>